<name>A0A8T2SVR6_CERRI</name>
<dbReference type="EMBL" id="CM035422">
    <property type="protein sequence ID" value="KAH7372637.1"/>
    <property type="molecule type" value="Genomic_DNA"/>
</dbReference>
<evidence type="ECO:0000313" key="2">
    <source>
        <dbReference type="Proteomes" id="UP000825935"/>
    </source>
</evidence>
<reference evidence="1" key="1">
    <citation type="submission" date="2021-08" db="EMBL/GenBank/DDBJ databases">
        <title>WGS assembly of Ceratopteris richardii.</title>
        <authorList>
            <person name="Marchant D.B."/>
            <person name="Chen G."/>
            <person name="Jenkins J."/>
            <person name="Shu S."/>
            <person name="Leebens-Mack J."/>
            <person name="Grimwood J."/>
            <person name="Schmutz J."/>
            <person name="Soltis P."/>
            <person name="Soltis D."/>
            <person name="Chen Z.-H."/>
        </authorList>
    </citation>
    <scope>NUCLEOTIDE SEQUENCE</scope>
    <source>
        <strain evidence="1">Whitten #5841</strain>
        <tissue evidence="1">Leaf</tissue>
    </source>
</reference>
<evidence type="ECO:0000313" key="1">
    <source>
        <dbReference type="EMBL" id="KAH7372637.1"/>
    </source>
</evidence>
<sequence length="121" mass="13922">MCVRYVCTEVSTNGPWVNKQSRWFSWSATSAAATDRLQHMRFTLLAKITEILVLTNEEVKFKLSQMCAPIVNSNAGGRWWFLSRSCTPSGCPRFFSYPVAQDAQVRISLFYYLFGVEEMFI</sequence>
<accession>A0A8T2SVR6</accession>
<dbReference type="AlphaFoldDB" id="A0A8T2SVR6"/>
<keyword evidence="2" id="KW-1185">Reference proteome</keyword>
<organism evidence="1 2">
    <name type="scientific">Ceratopteris richardii</name>
    <name type="common">Triangle waterfern</name>
    <dbReference type="NCBI Taxonomy" id="49495"/>
    <lineage>
        <taxon>Eukaryota</taxon>
        <taxon>Viridiplantae</taxon>
        <taxon>Streptophyta</taxon>
        <taxon>Embryophyta</taxon>
        <taxon>Tracheophyta</taxon>
        <taxon>Polypodiopsida</taxon>
        <taxon>Polypodiidae</taxon>
        <taxon>Polypodiales</taxon>
        <taxon>Pteridineae</taxon>
        <taxon>Pteridaceae</taxon>
        <taxon>Parkerioideae</taxon>
        <taxon>Ceratopteris</taxon>
    </lineage>
</organism>
<gene>
    <name evidence="1" type="ORF">KP509_17G014200</name>
</gene>
<dbReference type="Proteomes" id="UP000825935">
    <property type="component" value="Chromosome 17"/>
</dbReference>
<protein>
    <submittedName>
        <fullName evidence="1">Uncharacterized protein</fullName>
    </submittedName>
</protein>
<proteinExistence type="predicted"/>
<comment type="caution">
    <text evidence="1">The sequence shown here is derived from an EMBL/GenBank/DDBJ whole genome shotgun (WGS) entry which is preliminary data.</text>
</comment>